<dbReference type="AlphaFoldDB" id="A0A4R0HDX8"/>
<dbReference type="RefSeq" id="WP_131339452.1">
    <property type="nucleotide sequence ID" value="NZ_SJJZ01000002.1"/>
</dbReference>
<dbReference type="OrthoDB" id="3837855at2"/>
<gene>
    <name evidence="1" type="ORF">E0H45_20195</name>
</gene>
<accession>A0A4R0HDX8</accession>
<evidence type="ECO:0000313" key="2">
    <source>
        <dbReference type="Proteomes" id="UP000292346"/>
    </source>
</evidence>
<comment type="caution">
    <text evidence="1">The sequence shown here is derived from an EMBL/GenBank/DDBJ whole genome shotgun (WGS) entry which is preliminary data.</text>
</comment>
<name>A0A4R0HDX8_9ACTN</name>
<dbReference type="EMBL" id="SJJZ01000002">
    <property type="protein sequence ID" value="TCC08228.1"/>
    <property type="molecule type" value="Genomic_DNA"/>
</dbReference>
<keyword evidence="2" id="KW-1185">Reference proteome</keyword>
<evidence type="ECO:0000313" key="1">
    <source>
        <dbReference type="EMBL" id="TCC08228.1"/>
    </source>
</evidence>
<protein>
    <recommendedName>
        <fullName evidence="3">DUF4145 domain-containing protein</fullName>
    </recommendedName>
</protein>
<sequence>MTATPDPGEARWIASLALFQAAHPIPVTDAAIESPAQALQSLVDARATAPVEYADYLREAVAAYEAGLYRAAILMVWAATVEHLYGVVKRRGGGVQAVEAANRARYGTSRKYREVKKVDDLLYLSESEFLQLGEDAGMFNRNARQVLAERLNLRNRCGHPTGYTPGREETVVFIESLTLNILTGSWLNW</sequence>
<dbReference type="Proteomes" id="UP000292346">
    <property type="component" value="Unassembled WGS sequence"/>
</dbReference>
<evidence type="ECO:0008006" key="3">
    <source>
        <dbReference type="Google" id="ProtNLM"/>
    </source>
</evidence>
<organism evidence="1 2">
    <name type="scientific">Kribbella soli</name>
    <dbReference type="NCBI Taxonomy" id="1124743"/>
    <lineage>
        <taxon>Bacteria</taxon>
        <taxon>Bacillati</taxon>
        <taxon>Actinomycetota</taxon>
        <taxon>Actinomycetes</taxon>
        <taxon>Propionibacteriales</taxon>
        <taxon>Kribbellaceae</taxon>
        <taxon>Kribbella</taxon>
    </lineage>
</organism>
<reference evidence="1 2" key="1">
    <citation type="submission" date="2019-02" db="EMBL/GenBank/DDBJ databases">
        <title>Kribbella capetownensis sp. nov. and Kribbella speibonae sp. nov., isolated from soil.</title>
        <authorList>
            <person name="Curtis S.M."/>
            <person name="Norton I."/>
            <person name="Everest G.J."/>
            <person name="Meyers P.R."/>
        </authorList>
    </citation>
    <scope>NUCLEOTIDE SEQUENCE [LARGE SCALE GENOMIC DNA]</scope>
    <source>
        <strain evidence="1 2">KCTC 29219</strain>
    </source>
</reference>
<proteinExistence type="predicted"/>